<protein>
    <submittedName>
        <fullName evidence="1">Uncharacterized protein</fullName>
    </submittedName>
</protein>
<dbReference type="Proteomes" id="UP001140087">
    <property type="component" value="Unassembled WGS sequence"/>
</dbReference>
<reference evidence="1" key="1">
    <citation type="submission" date="2022-07" db="EMBL/GenBank/DDBJ databases">
        <title>Phylogenomic reconstructions and comparative analyses of Kickxellomycotina fungi.</title>
        <authorList>
            <person name="Reynolds N.K."/>
            <person name="Stajich J.E."/>
            <person name="Barry K."/>
            <person name="Grigoriev I.V."/>
            <person name="Crous P."/>
            <person name="Smith M.E."/>
        </authorList>
    </citation>
    <scope>NUCLEOTIDE SEQUENCE</scope>
    <source>
        <strain evidence="1">BCRC 34780</strain>
    </source>
</reference>
<evidence type="ECO:0000313" key="1">
    <source>
        <dbReference type="EMBL" id="KAJ2808109.1"/>
    </source>
</evidence>
<proteinExistence type="predicted"/>
<name>A0ACC1LHA1_9FUNG</name>
<evidence type="ECO:0000313" key="2">
    <source>
        <dbReference type="Proteomes" id="UP001140087"/>
    </source>
</evidence>
<keyword evidence="2" id="KW-1185">Reference proteome</keyword>
<gene>
    <name evidence="1" type="ORF">H4R21_000205</name>
</gene>
<sequence length="159" mass="17805">MHATLYDETGQHESTTMRRGSSSRDGGDSSGGTQPAVGDVMENNLALATNVTSGHRAYDLEEEEGFFFCFADIRVAHPGRYRLRLSLIQLPRVCPEQDAAKEILTYIDTEPFRVYSPKDYPGAEMSTPLTIKLAKQIPNIRTRNKNRMRHGHDSDDDSS</sequence>
<comment type="caution">
    <text evidence="1">The sequence shown here is derived from an EMBL/GenBank/DDBJ whole genome shotgun (WGS) entry which is preliminary data.</text>
</comment>
<organism evidence="1 2">
    <name type="scientific">Coemansia helicoidea</name>
    <dbReference type="NCBI Taxonomy" id="1286919"/>
    <lineage>
        <taxon>Eukaryota</taxon>
        <taxon>Fungi</taxon>
        <taxon>Fungi incertae sedis</taxon>
        <taxon>Zoopagomycota</taxon>
        <taxon>Kickxellomycotina</taxon>
        <taxon>Kickxellomycetes</taxon>
        <taxon>Kickxellales</taxon>
        <taxon>Kickxellaceae</taxon>
        <taxon>Coemansia</taxon>
    </lineage>
</organism>
<accession>A0ACC1LHA1</accession>
<dbReference type="EMBL" id="JANBUN010000015">
    <property type="protein sequence ID" value="KAJ2808109.1"/>
    <property type="molecule type" value="Genomic_DNA"/>
</dbReference>